<name>A0A2T8IM26_9POAL</name>
<dbReference type="GO" id="GO:0003964">
    <property type="term" value="F:RNA-directed DNA polymerase activity"/>
    <property type="evidence" value="ECO:0007669"/>
    <property type="project" value="UniProtKB-KW"/>
</dbReference>
<dbReference type="AlphaFoldDB" id="A0A2T8IM26"/>
<keyword evidence="1" id="KW-0645">Protease</keyword>
<evidence type="ECO:0000256" key="7">
    <source>
        <dbReference type="ARBA" id="ARBA00022801"/>
    </source>
</evidence>
<accession>A0A2T8IM26</accession>
<gene>
    <name evidence="10" type="ORF">PAHAL_5G324600</name>
</gene>
<dbReference type="GO" id="GO:0004190">
    <property type="term" value="F:aspartic-type endopeptidase activity"/>
    <property type="evidence" value="ECO:0007669"/>
    <property type="project" value="UniProtKB-KW"/>
</dbReference>
<keyword evidence="2" id="KW-0808">Transferase</keyword>
<keyword evidence="3" id="KW-0548">Nucleotidyltransferase</keyword>
<dbReference type="Pfam" id="PF17917">
    <property type="entry name" value="RT_RNaseH"/>
    <property type="match status" value="1"/>
</dbReference>
<keyword evidence="8" id="KW-0695">RNA-directed DNA polymerase</keyword>
<dbReference type="GO" id="GO:0006508">
    <property type="term" value="P:proteolysis"/>
    <property type="evidence" value="ECO:0007669"/>
    <property type="project" value="UniProtKB-KW"/>
</dbReference>
<evidence type="ECO:0000256" key="4">
    <source>
        <dbReference type="ARBA" id="ARBA00022722"/>
    </source>
</evidence>
<evidence type="ECO:0000256" key="2">
    <source>
        <dbReference type="ARBA" id="ARBA00022679"/>
    </source>
</evidence>
<dbReference type="EMBL" id="CM008050">
    <property type="protein sequence ID" value="PVH38676.1"/>
    <property type="molecule type" value="Genomic_DNA"/>
</dbReference>
<evidence type="ECO:0000259" key="9">
    <source>
        <dbReference type="Pfam" id="PF17917"/>
    </source>
</evidence>
<dbReference type="InterPro" id="IPR043502">
    <property type="entry name" value="DNA/RNA_pol_sf"/>
</dbReference>
<sequence length="160" mass="18734">MNDKKVLQKFLGIVNYARNYIDNLAKLAGPLYVKLRKNGKKYFNSEDKKLVPAIKKKYASGSYKLKTVNNTEREILAIIHAHALNAFRLYLGFKEFTVRTDCEAIYRYYNQINSKKSSTRRWVLFEDIITGNGYKVIFEHIKGKENKLPDLFSRSSFLHK</sequence>
<keyword evidence="5" id="KW-0064">Aspartyl protease</keyword>
<dbReference type="Proteomes" id="UP000243499">
    <property type="component" value="Chromosome 5"/>
</dbReference>
<feature type="domain" description="Reverse transcriptase RNase H-like" evidence="9">
    <location>
        <begin position="68"/>
        <end position="124"/>
    </location>
</feature>
<evidence type="ECO:0000256" key="5">
    <source>
        <dbReference type="ARBA" id="ARBA00022750"/>
    </source>
</evidence>
<keyword evidence="6" id="KW-0255">Endonuclease</keyword>
<reference evidence="10" key="1">
    <citation type="submission" date="2018-04" db="EMBL/GenBank/DDBJ databases">
        <title>WGS assembly of Panicum hallii.</title>
        <authorList>
            <person name="Lovell J."/>
            <person name="Jenkins J."/>
            <person name="Lowry D."/>
            <person name="Mamidi S."/>
            <person name="Sreedasyam A."/>
            <person name="Weng X."/>
            <person name="Barry K."/>
            <person name="Bonette J."/>
            <person name="Campitelli B."/>
            <person name="Daum C."/>
            <person name="Gordon S."/>
            <person name="Gould B."/>
            <person name="Lipzen A."/>
            <person name="Macqueen A."/>
            <person name="Palacio-Mejia J."/>
            <person name="Plott C."/>
            <person name="Shakirov E."/>
            <person name="Shu S."/>
            <person name="Yoshinaga Y."/>
            <person name="Zane M."/>
            <person name="Rokhsar D."/>
            <person name="Grimwood J."/>
            <person name="Schmutz J."/>
            <person name="Juenger T."/>
        </authorList>
    </citation>
    <scope>NUCLEOTIDE SEQUENCE [LARGE SCALE GENOMIC DNA]</scope>
    <source>
        <strain evidence="10">FIL2</strain>
    </source>
</reference>
<dbReference type="Gramene" id="PVH38676">
    <property type="protein sequence ID" value="PVH38676"/>
    <property type="gene ID" value="PAHAL_5G324600"/>
</dbReference>
<dbReference type="Gene3D" id="3.30.70.270">
    <property type="match status" value="1"/>
</dbReference>
<dbReference type="SUPFAM" id="SSF56672">
    <property type="entry name" value="DNA/RNA polymerases"/>
    <property type="match status" value="1"/>
</dbReference>
<proteinExistence type="predicted"/>
<protein>
    <recommendedName>
        <fullName evidence="9">Reverse transcriptase RNase H-like domain-containing protein</fullName>
    </recommendedName>
</protein>
<keyword evidence="7" id="KW-0378">Hydrolase</keyword>
<keyword evidence="4" id="KW-0540">Nuclease</keyword>
<evidence type="ECO:0000313" key="10">
    <source>
        <dbReference type="EMBL" id="PVH38676.1"/>
    </source>
</evidence>
<organism evidence="10">
    <name type="scientific">Panicum hallii</name>
    <dbReference type="NCBI Taxonomy" id="206008"/>
    <lineage>
        <taxon>Eukaryota</taxon>
        <taxon>Viridiplantae</taxon>
        <taxon>Streptophyta</taxon>
        <taxon>Embryophyta</taxon>
        <taxon>Tracheophyta</taxon>
        <taxon>Spermatophyta</taxon>
        <taxon>Magnoliopsida</taxon>
        <taxon>Liliopsida</taxon>
        <taxon>Poales</taxon>
        <taxon>Poaceae</taxon>
        <taxon>PACMAD clade</taxon>
        <taxon>Panicoideae</taxon>
        <taxon>Panicodae</taxon>
        <taxon>Paniceae</taxon>
        <taxon>Panicinae</taxon>
        <taxon>Panicum</taxon>
        <taxon>Panicum sect. Panicum</taxon>
    </lineage>
</organism>
<evidence type="ECO:0000256" key="1">
    <source>
        <dbReference type="ARBA" id="ARBA00022670"/>
    </source>
</evidence>
<dbReference type="InterPro" id="IPR043128">
    <property type="entry name" value="Rev_trsase/Diguanyl_cyclase"/>
</dbReference>
<dbReference type="PANTHER" id="PTHR33064">
    <property type="entry name" value="POL PROTEIN"/>
    <property type="match status" value="1"/>
</dbReference>
<dbReference type="InterPro" id="IPR041373">
    <property type="entry name" value="RT_RNaseH"/>
</dbReference>
<evidence type="ECO:0000256" key="8">
    <source>
        <dbReference type="ARBA" id="ARBA00022918"/>
    </source>
</evidence>
<dbReference type="PANTHER" id="PTHR33064:SF37">
    <property type="entry name" value="RIBONUCLEASE H"/>
    <property type="match status" value="1"/>
</dbReference>
<evidence type="ECO:0000256" key="6">
    <source>
        <dbReference type="ARBA" id="ARBA00022759"/>
    </source>
</evidence>
<dbReference type="GO" id="GO:0004519">
    <property type="term" value="F:endonuclease activity"/>
    <property type="evidence" value="ECO:0007669"/>
    <property type="project" value="UniProtKB-KW"/>
</dbReference>
<evidence type="ECO:0000256" key="3">
    <source>
        <dbReference type="ARBA" id="ARBA00022695"/>
    </source>
</evidence>
<dbReference type="InterPro" id="IPR051320">
    <property type="entry name" value="Viral_Replic_Matur_Polypro"/>
</dbReference>